<keyword evidence="2 5" id="KW-0812">Transmembrane</keyword>
<evidence type="ECO:0000256" key="5">
    <source>
        <dbReference type="SAM" id="Phobius"/>
    </source>
</evidence>
<organism evidence="6 7">
    <name type="scientific">Babjeviella inositovora NRRL Y-12698</name>
    <dbReference type="NCBI Taxonomy" id="984486"/>
    <lineage>
        <taxon>Eukaryota</taxon>
        <taxon>Fungi</taxon>
        <taxon>Dikarya</taxon>
        <taxon>Ascomycota</taxon>
        <taxon>Saccharomycotina</taxon>
        <taxon>Pichiomycetes</taxon>
        <taxon>Serinales incertae sedis</taxon>
        <taxon>Babjeviella</taxon>
    </lineage>
</organism>
<comment type="subcellular location">
    <subcellularLocation>
        <location evidence="1">Membrane</location>
        <topology evidence="1">Multi-pass membrane protein</topology>
    </subcellularLocation>
</comment>
<dbReference type="AlphaFoldDB" id="A0A1E3QI12"/>
<dbReference type="PANTHER" id="PTHR11040:SF69">
    <property type="entry name" value="ZINC-REGULATED TRANSPORTER 2"/>
    <property type="match status" value="1"/>
</dbReference>
<proteinExistence type="predicted"/>
<dbReference type="OrthoDB" id="448280at2759"/>
<reference evidence="7" key="1">
    <citation type="submission" date="2016-05" db="EMBL/GenBank/DDBJ databases">
        <title>Comparative genomics of biotechnologically important yeasts.</title>
        <authorList>
            <consortium name="DOE Joint Genome Institute"/>
            <person name="Riley R."/>
            <person name="Haridas S."/>
            <person name="Wolfe K.H."/>
            <person name="Lopes M.R."/>
            <person name="Hittinger C.T."/>
            <person name="Goker M."/>
            <person name="Salamov A."/>
            <person name="Wisecaver J."/>
            <person name="Long T.M."/>
            <person name="Aerts A.L."/>
            <person name="Barry K."/>
            <person name="Choi C."/>
            <person name="Clum A."/>
            <person name="Coughlan A.Y."/>
            <person name="Deshpande S."/>
            <person name="Douglass A.P."/>
            <person name="Hanson S.J."/>
            <person name="Klenk H.-P."/>
            <person name="Labutti K."/>
            <person name="Lapidus A."/>
            <person name="Lindquist E."/>
            <person name="Lipzen A."/>
            <person name="Meier-Kolthoff J.P."/>
            <person name="Ohm R.A."/>
            <person name="Otillar R.P."/>
            <person name="Pangilinan J."/>
            <person name="Peng Y."/>
            <person name="Rokas A."/>
            <person name="Rosa C.A."/>
            <person name="Scheuner C."/>
            <person name="Sibirny A.A."/>
            <person name="Slot J.C."/>
            <person name="Stielow J.B."/>
            <person name="Sun H."/>
            <person name="Kurtzman C.P."/>
            <person name="Blackwell M."/>
            <person name="Grigoriev I.V."/>
            <person name="Jeffries T.W."/>
        </authorList>
    </citation>
    <scope>NUCLEOTIDE SEQUENCE [LARGE SCALE GENOMIC DNA]</scope>
    <source>
        <strain evidence="7">NRRL Y-12698</strain>
    </source>
</reference>
<feature type="non-terminal residue" evidence="6">
    <location>
        <position position="220"/>
    </location>
</feature>
<keyword evidence="4 5" id="KW-0472">Membrane</keyword>
<dbReference type="EMBL" id="KV454441">
    <property type="protein sequence ID" value="ODQ77353.1"/>
    <property type="molecule type" value="Genomic_DNA"/>
</dbReference>
<accession>A0A1E3QI12</accession>
<gene>
    <name evidence="6" type="ORF">BABINDRAFT_25613</name>
</gene>
<feature type="non-terminal residue" evidence="6">
    <location>
        <position position="1"/>
    </location>
</feature>
<dbReference type="Proteomes" id="UP000094336">
    <property type="component" value="Unassembled WGS sequence"/>
</dbReference>
<evidence type="ECO:0000313" key="6">
    <source>
        <dbReference type="EMBL" id="ODQ77353.1"/>
    </source>
</evidence>
<dbReference type="STRING" id="984486.A0A1E3QI12"/>
<protein>
    <recommendedName>
        <fullName evidence="8">Zinc/iron permease</fullName>
    </recommendedName>
</protein>
<keyword evidence="7" id="KW-1185">Reference proteome</keyword>
<evidence type="ECO:0000256" key="3">
    <source>
        <dbReference type="ARBA" id="ARBA00022989"/>
    </source>
</evidence>
<evidence type="ECO:0000256" key="4">
    <source>
        <dbReference type="ARBA" id="ARBA00023136"/>
    </source>
</evidence>
<evidence type="ECO:0000313" key="7">
    <source>
        <dbReference type="Proteomes" id="UP000094336"/>
    </source>
</evidence>
<evidence type="ECO:0000256" key="1">
    <source>
        <dbReference type="ARBA" id="ARBA00004141"/>
    </source>
</evidence>
<name>A0A1E3QI12_9ASCO</name>
<dbReference type="Pfam" id="PF02535">
    <property type="entry name" value="Zip"/>
    <property type="match status" value="1"/>
</dbReference>
<dbReference type="GeneID" id="30149216"/>
<dbReference type="GO" id="GO:0000007">
    <property type="term" value="F:low-affinity zinc ion transmembrane transporter activity"/>
    <property type="evidence" value="ECO:0007669"/>
    <property type="project" value="TreeGrafter"/>
</dbReference>
<dbReference type="RefSeq" id="XP_018982681.1">
    <property type="nucleotide sequence ID" value="XM_019131363.1"/>
</dbReference>
<feature type="transmembrane region" description="Helical" evidence="5">
    <location>
        <begin position="20"/>
        <end position="39"/>
    </location>
</feature>
<dbReference type="GO" id="GO:0071578">
    <property type="term" value="P:zinc ion import across plasma membrane"/>
    <property type="evidence" value="ECO:0007669"/>
    <property type="project" value="TreeGrafter"/>
</dbReference>
<dbReference type="GO" id="GO:0005886">
    <property type="term" value="C:plasma membrane"/>
    <property type="evidence" value="ECO:0007669"/>
    <property type="project" value="TreeGrafter"/>
</dbReference>
<evidence type="ECO:0000256" key="2">
    <source>
        <dbReference type="ARBA" id="ARBA00022692"/>
    </source>
</evidence>
<dbReference type="InterPro" id="IPR003689">
    <property type="entry name" value="ZIP"/>
</dbReference>
<sequence length="220" mass="24474">KREACATSNDFSGDHWGARISAIFAILVTSAIGAFLPILCSKYSFIRLPPWVFFITKFFGSGVIIATAFIHLLSPANEALSTECLGDALTGYPWAFAIALMTLFVLFFAELMVYRFVENKLGEHSHSHFGETDVYTKDAEKDCETKSHSEAIQHSHETTQHIHGTTLPSHEAIKYPSHFSHASHHQDPEVVGTPAADAERESYYGHLVSVFVLEFGIIFH</sequence>
<keyword evidence="3 5" id="KW-1133">Transmembrane helix</keyword>
<evidence type="ECO:0008006" key="8">
    <source>
        <dbReference type="Google" id="ProtNLM"/>
    </source>
</evidence>
<feature type="transmembrane region" description="Helical" evidence="5">
    <location>
        <begin position="51"/>
        <end position="74"/>
    </location>
</feature>
<feature type="transmembrane region" description="Helical" evidence="5">
    <location>
        <begin position="94"/>
        <end position="117"/>
    </location>
</feature>
<dbReference type="PANTHER" id="PTHR11040">
    <property type="entry name" value="ZINC/IRON TRANSPORTER"/>
    <property type="match status" value="1"/>
</dbReference>